<sequence>MFGTMGALAAPEIHKKRPFLDEETYSMEDGLPQKRRCGGLGVLSPGQGDSASDSIGADVTMTNAQPGVSDRTATDDQSYFQISSEQRQQTEPQERRGRTRWREGSEPLGWDESEWTTPRNMVASFDDSPGAEQNPTLDSDAGAVKADCDCHRA</sequence>
<dbReference type="Proteomes" id="UP001642720">
    <property type="component" value="Unassembled WGS sequence"/>
</dbReference>
<organism evidence="2 3">
    <name type="scientific">Trichoderma ghanense</name>
    <dbReference type="NCBI Taxonomy" id="65468"/>
    <lineage>
        <taxon>Eukaryota</taxon>
        <taxon>Fungi</taxon>
        <taxon>Dikarya</taxon>
        <taxon>Ascomycota</taxon>
        <taxon>Pezizomycotina</taxon>
        <taxon>Sordariomycetes</taxon>
        <taxon>Hypocreomycetidae</taxon>
        <taxon>Hypocreales</taxon>
        <taxon>Hypocreaceae</taxon>
        <taxon>Trichoderma</taxon>
    </lineage>
</organism>
<protein>
    <submittedName>
        <fullName evidence="2">Uncharacterized protein</fullName>
    </submittedName>
</protein>
<dbReference type="RefSeq" id="XP_073556377.1">
    <property type="nucleotide sequence ID" value="XM_073705018.1"/>
</dbReference>
<evidence type="ECO:0000313" key="2">
    <source>
        <dbReference type="EMBL" id="TFB00176.1"/>
    </source>
</evidence>
<dbReference type="EMBL" id="PPTA01000011">
    <property type="protein sequence ID" value="TFB00176.1"/>
    <property type="molecule type" value="Genomic_DNA"/>
</dbReference>
<feature type="compositionally biased region" description="Basic and acidic residues" evidence="1">
    <location>
        <begin position="92"/>
        <end position="105"/>
    </location>
</feature>
<reference evidence="2 3" key="1">
    <citation type="submission" date="2018-01" db="EMBL/GenBank/DDBJ databases">
        <title>Genome characterization of the sugarcane-associated fungus Trichoderma ghanense CCMA-1212 and their application in lignocelulose bioconversion.</title>
        <authorList>
            <person name="Steindorff A.S."/>
            <person name="Mendes T.D."/>
            <person name="Vilela E.S.D."/>
            <person name="Rodrigues D.S."/>
            <person name="Formighieri E.F."/>
            <person name="Melo I.S."/>
            <person name="Favaro L.C.L."/>
        </authorList>
    </citation>
    <scope>NUCLEOTIDE SEQUENCE [LARGE SCALE GENOMIC DNA]</scope>
    <source>
        <strain evidence="2 3">CCMA-1212</strain>
    </source>
</reference>
<accession>A0ABY2GX68</accession>
<gene>
    <name evidence="2" type="ORF">CCMA1212_007857</name>
</gene>
<keyword evidence="3" id="KW-1185">Reference proteome</keyword>
<evidence type="ECO:0000313" key="3">
    <source>
        <dbReference type="Proteomes" id="UP001642720"/>
    </source>
</evidence>
<evidence type="ECO:0000256" key="1">
    <source>
        <dbReference type="SAM" id="MobiDB-lite"/>
    </source>
</evidence>
<feature type="region of interest" description="Disordered" evidence="1">
    <location>
        <begin position="30"/>
        <end position="153"/>
    </location>
</feature>
<feature type="compositionally biased region" description="Polar residues" evidence="1">
    <location>
        <begin position="75"/>
        <end position="84"/>
    </location>
</feature>
<dbReference type="GeneID" id="300579468"/>
<comment type="caution">
    <text evidence="2">The sequence shown here is derived from an EMBL/GenBank/DDBJ whole genome shotgun (WGS) entry which is preliminary data.</text>
</comment>
<proteinExistence type="predicted"/>
<name>A0ABY2GX68_9HYPO</name>